<name>D2V6D6_NAEGR</name>
<dbReference type="KEGG" id="ngr:NAEGRDRAFT_47037"/>
<keyword evidence="2" id="KW-1185">Reference proteome</keyword>
<dbReference type="Proteomes" id="UP000006671">
    <property type="component" value="Unassembled WGS sequence"/>
</dbReference>
<protein>
    <submittedName>
        <fullName evidence="1">Predicted protein</fullName>
    </submittedName>
</protein>
<accession>D2V6D6</accession>
<dbReference type="VEuPathDB" id="AmoebaDB:NAEGRDRAFT_47037"/>
<evidence type="ECO:0000313" key="1">
    <source>
        <dbReference type="EMBL" id="EFC47429.1"/>
    </source>
</evidence>
<reference evidence="1 2" key="1">
    <citation type="journal article" date="2010" name="Cell">
        <title>The genome of Naegleria gruberi illuminates early eukaryotic versatility.</title>
        <authorList>
            <person name="Fritz-Laylin L.K."/>
            <person name="Prochnik S.E."/>
            <person name="Ginger M.L."/>
            <person name="Dacks J.B."/>
            <person name="Carpenter M.L."/>
            <person name="Field M.C."/>
            <person name="Kuo A."/>
            <person name="Paredez A."/>
            <person name="Chapman J."/>
            <person name="Pham J."/>
            <person name="Shu S."/>
            <person name="Neupane R."/>
            <person name="Cipriano M."/>
            <person name="Mancuso J."/>
            <person name="Tu H."/>
            <person name="Salamov A."/>
            <person name="Lindquist E."/>
            <person name="Shapiro H."/>
            <person name="Lucas S."/>
            <person name="Grigoriev I.V."/>
            <person name="Cande W.Z."/>
            <person name="Fulton C."/>
            <person name="Rokhsar D.S."/>
            <person name="Dawson S.C."/>
        </authorList>
    </citation>
    <scope>NUCLEOTIDE SEQUENCE [LARGE SCALE GENOMIC DNA]</scope>
    <source>
        <strain evidence="1 2">NEG-M</strain>
    </source>
</reference>
<dbReference type="GeneID" id="8861743"/>
<sequence length="490" mass="57819">MSGSAGKDFSHSLQIHLKQALFYSLYGRVSELEGGNYENKKRGNSMEKIGKRLLKEYETIIEWMENDGRENSSSLNECKCLFMDWNLLKRRFNYLKFKFYASFVERTRKLDSMMKWFAKFTRMIVFPIRMLRRLIFSSMKIHINSELKSLIIVPREKLSWIVLFSDRVLSSHSSIAQLFTCWKHVKAEIERVKKLRYGTIVERLQLYLVFRKLSLRLEQQSRHHSSHTRFLLDFGLKGLEKFEHDVHHLKKQPLSPSIDSFVHLAKVYNPIENEEYSGILTFEMLDNLLGHVGVKSTFMEKSEDITMIFSRILDSMEVISNKCIRNLLSKVKVNGKIERNQHVSKSHLYKSFNVWKSMFSKTDNSKIYPYWEEIEEFMDTFIHMKGSTIISFFMYLFNVKTLIEFITCKLRGTFVNVNINQSVESTLHQASDMLMNLESGLNEEYSVFSFSYLRQSIGEICNFEELLEEIDSNRKKHALQNFIIVSALSY</sequence>
<evidence type="ECO:0000313" key="2">
    <source>
        <dbReference type="Proteomes" id="UP000006671"/>
    </source>
</evidence>
<dbReference type="AlphaFoldDB" id="D2V6D6"/>
<gene>
    <name evidence="1" type="ORF">NAEGRDRAFT_47037</name>
</gene>
<organism evidence="2">
    <name type="scientific">Naegleria gruberi</name>
    <name type="common">Amoeba</name>
    <dbReference type="NCBI Taxonomy" id="5762"/>
    <lineage>
        <taxon>Eukaryota</taxon>
        <taxon>Discoba</taxon>
        <taxon>Heterolobosea</taxon>
        <taxon>Tetramitia</taxon>
        <taxon>Eutetramitia</taxon>
        <taxon>Vahlkampfiidae</taxon>
        <taxon>Naegleria</taxon>
    </lineage>
</organism>
<proteinExistence type="predicted"/>
<dbReference type="InParanoid" id="D2V6D6"/>
<dbReference type="EMBL" id="GG738854">
    <property type="protein sequence ID" value="EFC47429.1"/>
    <property type="molecule type" value="Genomic_DNA"/>
</dbReference>
<dbReference type="RefSeq" id="XP_002680173.1">
    <property type="nucleotide sequence ID" value="XM_002680127.1"/>
</dbReference>